<dbReference type="Proteomes" id="UP000033867">
    <property type="component" value="Unassembled WGS sequence"/>
</dbReference>
<dbReference type="AlphaFoldDB" id="A0A0G1E743"/>
<reference evidence="1 2" key="1">
    <citation type="journal article" date="2015" name="Nature">
        <title>rRNA introns, odd ribosomes, and small enigmatic genomes across a large radiation of phyla.</title>
        <authorList>
            <person name="Brown C.T."/>
            <person name="Hug L.A."/>
            <person name="Thomas B.C."/>
            <person name="Sharon I."/>
            <person name="Castelle C.J."/>
            <person name="Singh A."/>
            <person name="Wilkins M.J."/>
            <person name="Williams K.H."/>
            <person name="Banfield J.F."/>
        </authorList>
    </citation>
    <scope>NUCLEOTIDE SEQUENCE [LARGE SCALE GENOMIC DNA]</scope>
</reference>
<gene>
    <name evidence="1" type="ORF">UV42_C0057G0009</name>
</gene>
<proteinExistence type="predicted"/>
<comment type="caution">
    <text evidence="1">The sequence shown here is derived from an EMBL/GenBank/DDBJ whole genome shotgun (WGS) entry which is preliminary data.</text>
</comment>
<protein>
    <submittedName>
        <fullName evidence="1">Uncharacterized protein</fullName>
    </submittedName>
</protein>
<accession>A0A0G1E743</accession>
<dbReference type="EMBL" id="LCEK01000057">
    <property type="protein sequence ID" value="KKS70383.1"/>
    <property type="molecule type" value="Genomic_DNA"/>
</dbReference>
<name>A0A0G1E743_9BACT</name>
<evidence type="ECO:0000313" key="2">
    <source>
        <dbReference type="Proteomes" id="UP000033867"/>
    </source>
</evidence>
<evidence type="ECO:0000313" key="1">
    <source>
        <dbReference type="EMBL" id="KKS70383.1"/>
    </source>
</evidence>
<sequence length="92" mass="10289">MEGLAALHQTIGKVPILAADQRAGLTIPDEETLFESHGYDSIQPAYANDLRNSLIVDRNHEHPPEDIHPDNSGHETIYKGMTFVKIFIVCYT</sequence>
<organism evidence="1 2">
    <name type="scientific">Candidatus Magasanikbacteria bacterium GW2011_GWE2_42_7</name>
    <dbReference type="NCBI Taxonomy" id="1619052"/>
    <lineage>
        <taxon>Bacteria</taxon>
        <taxon>Candidatus Magasanikiibacteriota</taxon>
    </lineage>
</organism>